<dbReference type="Proteomes" id="UP000530234">
    <property type="component" value="Unassembled WGS sequence"/>
</dbReference>
<sequence>MGHGSTTGAVRPAFSTRTAAPPHLQRGDSRMSQRPKESADDPEHGRAGTERRQQLTRALVDMLPAAVTIRVTQRAPGLAWPTPFARAYDRHGHSLPMTRTQRICAARWIMRGFAELDWTEAHDLDLTTGTLRRAVDAIDHDGGE</sequence>
<evidence type="ECO:0000256" key="1">
    <source>
        <dbReference type="SAM" id="MobiDB-lite"/>
    </source>
</evidence>
<name>A0A7W3SZL8_9ACTN</name>
<proteinExistence type="predicted"/>
<evidence type="ECO:0000313" key="2">
    <source>
        <dbReference type="EMBL" id="MBB0228210.1"/>
    </source>
</evidence>
<organism evidence="2 3">
    <name type="scientific">Streptomyces calidiresistens</name>
    <dbReference type="NCBI Taxonomy" id="1485586"/>
    <lineage>
        <taxon>Bacteria</taxon>
        <taxon>Bacillati</taxon>
        <taxon>Actinomycetota</taxon>
        <taxon>Actinomycetes</taxon>
        <taxon>Kitasatosporales</taxon>
        <taxon>Streptomycetaceae</taxon>
        <taxon>Streptomyces</taxon>
    </lineage>
</organism>
<comment type="caution">
    <text evidence="2">The sequence shown here is derived from an EMBL/GenBank/DDBJ whole genome shotgun (WGS) entry which is preliminary data.</text>
</comment>
<evidence type="ECO:0000313" key="3">
    <source>
        <dbReference type="Proteomes" id="UP000530234"/>
    </source>
</evidence>
<protein>
    <submittedName>
        <fullName evidence="2">Uncharacterized protein</fullName>
    </submittedName>
</protein>
<accession>A0A7W3SZL8</accession>
<dbReference type="EMBL" id="VKHS01000013">
    <property type="protein sequence ID" value="MBB0228210.1"/>
    <property type="molecule type" value="Genomic_DNA"/>
</dbReference>
<reference evidence="3" key="1">
    <citation type="submission" date="2019-10" db="EMBL/GenBank/DDBJ databases">
        <title>Streptomyces sp. nov., a novel actinobacterium isolated from alkaline environment.</title>
        <authorList>
            <person name="Golinska P."/>
        </authorList>
    </citation>
    <scope>NUCLEOTIDE SEQUENCE [LARGE SCALE GENOMIC DNA]</scope>
    <source>
        <strain evidence="3">DSM 42108</strain>
    </source>
</reference>
<dbReference type="AlphaFoldDB" id="A0A7W3SZL8"/>
<feature type="compositionally biased region" description="Basic and acidic residues" evidence="1">
    <location>
        <begin position="25"/>
        <end position="52"/>
    </location>
</feature>
<keyword evidence="3" id="KW-1185">Reference proteome</keyword>
<feature type="region of interest" description="Disordered" evidence="1">
    <location>
        <begin position="1"/>
        <end position="52"/>
    </location>
</feature>
<gene>
    <name evidence="2" type="ORF">FOE67_01455</name>
</gene>